<feature type="region of interest" description="Disordered" evidence="1">
    <location>
        <begin position="53"/>
        <end position="83"/>
    </location>
</feature>
<dbReference type="Proteomes" id="UP000003688">
    <property type="component" value="Unassembled WGS sequence"/>
</dbReference>
<proteinExistence type="predicted"/>
<protein>
    <submittedName>
        <fullName evidence="2">Uncharacterized protein</fullName>
    </submittedName>
</protein>
<dbReference type="AlphaFoldDB" id="B9XID7"/>
<organism evidence="2 3">
    <name type="scientific">Pedosphaera parvula (strain Ellin514)</name>
    <dbReference type="NCBI Taxonomy" id="320771"/>
    <lineage>
        <taxon>Bacteria</taxon>
        <taxon>Pseudomonadati</taxon>
        <taxon>Verrucomicrobiota</taxon>
        <taxon>Pedosphaerae</taxon>
        <taxon>Pedosphaerales</taxon>
        <taxon>Pedosphaeraceae</taxon>
        <taxon>Pedosphaera</taxon>
    </lineage>
</organism>
<evidence type="ECO:0000313" key="2">
    <source>
        <dbReference type="EMBL" id="EEF60398.1"/>
    </source>
</evidence>
<reference evidence="2 3" key="1">
    <citation type="journal article" date="2011" name="J. Bacteriol.">
        <title>Genome sequence of 'Pedosphaera parvula' Ellin514, an aerobic Verrucomicrobial isolate from pasture soil.</title>
        <authorList>
            <person name="Kant R."/>
            <person name="van Passel M.W."/>
            <person name="Sangwan P."/>
            <person name="Palva A."/>
            <person name="Lucas S."/>
            <person name="Copeland A."/>
            <person name="Lapidus A."/>
            <person name="Glavina Del Rio T."/>
            <person name="Dalin E."/>
            <person name="Tice H."/>
            <person name="Bruce D."/>
            <person name="Goodwin L."/>
            <person name="Pitluck S."/>
            <person name="Chertkov O."/>
            <person name="Larimer F.W."/>
            <person name="Land M.L."/>
            <person name="Hauser L."/>
            <person name="Brettin T.S."/>
            <person name="Detter J.C."/>
            <person name="Han S."/>
            <person name="de Vos W.M."/>
            <person name="Janssen P.H."/>
            <person name="Smidt H."/>
        </authorList>
    </citation>
    <scope>NUCLEOTIDE SEQUENCE [LARGE SCALE GENOMIC DNA]</scope>
    <source>
        <strain evidence="2 3">Ellin514</strain>
    </source>
</reference>
<name>B9XID7_PEDPL</name>
<accession>B9XID7</accession>
<keyword evidence="3" id="KW-1185">Reference proteome</keyword>
<sequence precursor="true">MLIRIALIIAIIAGLAAGVLNFVQVKDKINTTISDRDKNAKDRDMERAEKQKAQKLAKDTQTTLDQTKTELASTKDELGKASAEAAEATKKATALSDSLKKTTSERDSAQNDLAAWKALGVPIDHIKATLASITSLKEQRDAIEAEKKILIANNVKLQNKLNTLLDPEFLVKLPDGLKGRVLAVDPKYEFVVLDIGDKQGVLEDGQMLVNRNGKLVAKVKIKSVQANRSIANVMPGWKVVDLMEGDQVLY</sequence>
<gene>
    <name evidence="2" type="ORF">Cflav_PD3368</name>
</gene>
<evidence type="ECO:0000256" key="1">
    <source>
        <dbReference type="SAM" id="MobiDB-lite"/>
    </source>
</evidence>
<dbReference type="EMBL" id="ABOX02000017">
    <property type="protein sequence ID" value="EEF60398.1"/>
    <property type="molecule type" value="Genomic_DNA"/>
</dbReference>
<evidence type="ECO:0000313" key="3">
    <source>
        <dbReference type="Proteomes" id="UP000003688"/>
    </source>
</evidence>
<comment type="caution">
    <text evidence="2">The sequence shown here is derived from an EMBL/GenBank/DDBJ whole genome shotgun (WGS) entry which is preliminary data.</text>
</comment>
<dbReference type="RefSeq" id="WP_007415580.1">
    <property type="nucleotide sequence ID" value="NZ_ABOX02000017.1"/>
</dbReference>
<dbReference type="STRING" id="320771.Cflav_PD3368"/>
<dbReference type="OrthoDB" id="187690at2"/>